<organism evidence="7 8">
    <name type="scientific">Neolentinus lepideus HHB14362 ss-1</name>
    <dbReference type="NCBI Taxonomy" id="1314782"/>
    <lineage>
        <taxon>Eukaryota</taxon>
        <taxon>Fungi</taxon>
        <taxon>Dikarya</taxon>
        <taxon>Basidiomycota</taxon>
        <taxon>Agaricomycotina</taxon>
        <taxon>Agaricomycetes</taxon>
        <taxon>Gloeophyllales</taxon>
        <taxon>Gloeophyllaceae</taxon>
        <taxon>Neolentinus</taxon>
    </lineage>
</organism>
<keyword evidence="4" id="KW-0539">Nucleus</keyword>
<sequence>MDPFIEEHSKCLLEKEWLVKIDSEKSIPYLFKFHHSTADLSSCLLVTDTKTVWAEVLTPKRFAQRWRDANRDSELVCDDPDEEHDWRAYNLDRLSKLHTLVNFADATFTIVESQNADLSVELDCEHFKWRWESYYVGPRTSADVLSKHLIMPLISTMHMAFNSADPVSELSSDDLQKAVDKTGRTARRTVDTHVKNALSSPRVATALQRMTALFNFIPSLPTVSTSAEQIDISTPFQTTNKPKSMDIDSPPQTKAKTSSLRVNLRDSHDPTSASTPAPAQSQDAAKAAQESETESESDEGVVLRAAGKSHAASAVPGDSEPRTSSQARQSRSPAHSQSPAKALASSSDEESLPHRPKKKAKAKTTRDSDASSESESSEEERRKRSAKIVSGGKTQRGGARQPIKRGGRRF</sequence>
<protein>
    <recommendedName>
        <fullName evidence="6">XLF-like N-terminal domain-containing protein</fullName>
    </recommendedName>
</protein>
<evidence type="ECO:0000313" key="7">
    <source>
        <dbReference type="EMBL" id="KZT29888.1"/>
    </source>
</evidence>
<feature type="compositionally biased region" description="Polar residues" evidence="5">
    <location>
        <begin position="233"/>
        <end position="242"/>
    </location>
</feature>
<evidence type="ECO:0000256" key="2">
    <source>
        <dbReference type="ARBA" id="ARBA00022763"/>
    </source>
</evidence>
<feature type="compositionally biased region" description="Polar residues" evidence="5">
    <location>
        <begin position="250"/>
        <end position="261"/>
    </location>
</feature>
<keyword evidence="2" id="KW-0227">DNA damage</keyword>
<gene>
    <name evidence="7" type="ORF">NEOLEDRAFT_483938</name>
</gene>
<accession>A0A165VMC8</accession>
<feature type="compositionally biased region" description="Polar residues" evidence="5">
    <location>
        <begin position="322"/>
        <end position="339"/>
    </location>
</feature>
<dbReference type="OrthoDB" id="3184250at2759"/>
<dbReference type="InterPro" id="IPR015381">
    <property type="entry name" value="XLF-like_N"/>
</dbReference>
<evidence type="ECO:0000256" key="1">
    <source>
        <dbReference type="ARBA" id="ARBA00004123"/>
    </source>
</evidence>
<evidence type="ECO:0000259" key="6">
    <source>
        <dbReference type="Pfam" id="PF09302"/>
    </source>
</evidence>
<evidence type="ECO:0000256" key="5">
    <source>
        <dbReference type="SAM" id="MobiDB-lite"/>
    </source>
</evidence>
<dbReference type="AlphaFoldDB" id="A0A165VMC8"/>
<dbReference type="Gene3D" id="2.170.210.10">
    <property type="entry name" value="DNA double-strand break repair and VJ recombination XRCC4, N-terminal"/>
    <property type="match status" value="1"/>
</dbReference>
<feature type="region of interest" description="Disordered" evidence="5">
    <location>
        <begin position="233"/>
        <end position="410"/>
    </location>
</feature>
<keyword evidence="8" id="KW-1185">Reference proteome</keyword>
<evidence type="ECO:0000313" key="8">
    <source>
        <dbReference type="Proteomes" id="UP000076761"/>
    </source>
</evidence>
<proteinExistence type="predicted"/>
<name>A0A165VMC8_9AGAM</name>
<evidence type="ECO:0000256" key="3">
    <source>
        <dbReference type="ARBA" id="ARBA00023204"/>
    </source>
</evidence>
<dbReference type="InterPro" id="IPR038051">
    <property type="entry name" value="XRCC4-like_N_sf"/>
</dbReference>
<dbReference type="GO" id="GO:0006303">
    <property type="term" value="P:double-strand break repair via nonhomologous end joining"/>
    <property type="evidence" value="ECO:0007669"/>
    <property type="project" value="UniProtKB-ARBA"/>
</dbReference>
<feature type="compositionally biased region" description="Basic residues" evidence="5">
    <location>
        <begin position="354"/>
        <end position="363"/>
    </location>
</feature>
<dbReference type="Proteomes" id="UP000076761">
    <property type="component" value="Unassembled WGS sequence"/>
</dbReference>
<dbReference type="Pfam" id="PF09302">
    <property type="entry name" value="XLF"/>
    <property type="match status" value="1"/>
</dbReference>
<feature type="domain" description="XLF-like N-terminal" evidence="6">
    <location>
        <begin position="17"/>
        <end position="132"/>
    </location>
</feature>
<dbReference type="InParanoid" id="A0A165VMC8"/>
<comment type="subcellular location">
    <subcellularLocation>
        <location evidence="1">Nucleus</location>
    </subcellularLocation>
</comment>
<dbReference type="GO" id="GO:0005634">
    <property type="term" value="C:nucleus"/>
    <property type="evidence" value="ECO:0007669"/>
    <property type="project" value="UniProtKB-SubCell"/>
</dbReference>
<feature type="compositionally biased region" description="Low complexity" evidence="5">
    <location>
        <begin position="277"/>
        <end position="288"/>
    </location>
</feature>
<evidence type="ECO:0000256" key="4">
    <source>
        <dbReference type="ARBA" id="ARBA00023242"/>
    </source>
</evidence>
<keyword evidence="3" id="KW-0234">DNA repair</keyword>
<reference evidence="7 8" key="1">
    <citation type="journal article" date="2016" name="Mol. Biol. Evol.">
        <title>Comparative Genomics of Early-Diverging Mushroom-Forming Fungi Provides Insights into the Origins of Lignocellulose Decay Capabilities.</title>
        <authorList>
            <person name="Nagy L.G."/>
            <person name="Riley R."/>
            <person name="Tritt A."/>
            <person name="Adam C."/>
            <person name="Daum C."/>
            <person name="Floudas D."/>
            <person name="Sun H."/>
            <person name="Yadav J.S."/>
            <person name="Pangilinan J."/>
            <person name="Larsson K.H."/>
            <person name="Matsuura K."/>
            <person name="Barry K."/>
            <person name="Labutti K."/>
            <person name="Kuo R."/>
            <person name="Ohm R.A."/>
            <person name="Bhattacharya S.S."/>
            <person name="Shirouzu T."/>
            <person name="Yoshinaga Y."/>
            <person name="Martin F.M."/>
            <person name="Grigoriev I.V."/>
            <person name="Hibbett D.S."/>
        </authorList>
    </citation>
    <scope>NUCLEOTIDE SEQUENCE [LARGE SCALE GENOMIC DNA]</scope>
    <source>
        <strain evidence="7 8">HHB14362 ss-1</strain>
    </source>
</reference>
<dbReference type="EMBL" id="KV425553">
    <property type="protein sequence ID" value="KZT29888.1"/>
    <property type="molecule type" value="Genomic_DNA"/>
</dbReference>